<dbReference type="AlphaFoldDB" id="A0A090T0K1"/>
<organism evidence="1 2">
    <name type="scientific">Vibrio maritimus</name>
    <dbReference type="NCBI Taxonomy" id="990268"/>
    <lineage>
        <taxon>Bacteria</taxon>
        <taxon>Pseudomonadati</taxon>
        <taxon>Pseudomonadota</taxon>
        <taxon>Gammaproteobacteria</taxon>
        <taxon>Vibrionales</taxon>
        <taxon>Vibrionaceae</taxon>
        <taxon>Vibrio</taxon>
    </lineage>
</organism>
<reference evidence="1 2" key="1">
    <citation type="submission" date="2014-09" db="EMBL/GenBank/DDBJ databases">
        <title>Vibrio maritimus JCM 19240. (C210) whole genome shotgun sequence.</title>
        <authorList>
            <person name="Sawabe T."/>
            <person name="Meirelles P."/>
            <person name="Nakanishi M."/>
            <person name="Sayaka M."/>
            <person name="Hattori M."/>
            <person name="Ohkuma M."/>
        </authorList>
    </citation>
    <scope>NUCLEOTIDE SEQUENCE [LARGE SCALE GENOMIC DNA]</scope>
    <source>
        <strain evidence="1 2">JCM 19240</strain>
    </source>
</reference>
<protein>
    <submittedName>
        <fullName evidence="1">Uncharacterized protein</fullName>
    </submittedName>
</protein>
<evidence type="ECO:0000313" key="2">
    <source>
        <dbReference type="Proteomes" id="UP000029224"/>
    </source>
</evidence>
<proteinExistence type="predicted"/>
<reference evidence="1 2" key="2">
    <citation type="submission" date="2014-09" db="EMBL/GenBank/DDBJ databases">
        <authorList>
            <consortium name="NBRP consortium"/>
            <person name="Sawabe T."/>
            <person name="Meirelles P."/>
            <person name="Nakanishi M."/>
            <person name="Sayaka M."/>
            <person name="Hattori M."/>
            <person name="Ohkuma M."/>
        </authorList>
    </citation>
    <scope>NUCLEOTIDE SEQUENCE [LARGE SCALE GENOMIC DNA]</scope>
    <source>
        <strain evidence="1 2">JCM 19240</strain>
    </source>
</reference>
<accession>A0A090T0K1</accession>
<gene>
    <name evidence="1" type="ORF">JCM19240_2221</name>
</gene>
<dbReference type="EMBL" id="BBMT01000003">
    <property type="protein sequence ID" value="GAL33525.1"/>
    <property type="molecule type" value="Genomic_DNA"/>
</dbReference>
<name>A0A090T0K1_9VIBR</name>
<evidence type="ECO:0000313" key="1">
    <source>
        <dbReference type="EMBL" id="GAL33525.1"/>
    </source>
</evidence>
<dbReference type="Proteomes" id="UP000029224">
    <property type="component" value="Unassembled WGS sequence"/>
</dbReference>
<comment type="caution">
    <text evidence="1">The sequence shown here is derived from an EMBL/GenBank/DDBJ whole genome shotgun (WGS) entry which is preliminary data.</text>
</comment>
<sequence>MTLKCKMDGHLQEQALCKPESTLIGLNRRDSLWQRAVNTKA</sequence>
<keyword evidence="2" id="KW-1185">Reference proteome</keyword>